<dbReference type="EMBL" id="QJKJ01013309">
    <property type="protein sequence ID" value="RDX66713.1"/>
    <property type="molecule type" value="Genomic_DNA"/>
</dbReference>
<dbReference type="InterPro" id="IPR002156">
    <property type="entry name" value="RNaseH_domain"/>
</dbReference>
<dbReference type="GO" id="GO:0004523">
    <property type="term" value="F:RNA-DNA hybrid ribonuclease activity"/>
    <property type="evidence" value="ECO:0007669"/>
    <property type="project" value="InterPro"/>
</dbReference>
<dbReference type="AlphaFoldDB" id="A0A371EKY8"/>
<dbReference type="InterPro" id="IPR036397">
    <property type="entry name" value="RNaseH_sf"/>
</dbReference>
<dbReference type="GO" id="GO:0003676">
    <property type="term" value="F:nucleic acid binding"/>
    <property type="evidence" value="ECO:0007669"/>
    <property type="project" value="InterPro"/>
</dbReference>
<name>A0A371EKY8_MUCPR</name>
<reference evidence="2" key="1">
    <citation type="submission" date="2018-05" db="EMBL/GenBank/DDBJ databases">
        <title>Draft genome of Mucuna pruriens seed.</title>
        <authorList>
            <person name="Nnadi N.E."/>
            <person name="Vos R."/>
            <person name="Hasami M.H."/>
            <person name="Devisetty U.K."/>
            <person name="Aguiy J.C."/>
        </authorList>
    </citation>
    <scope>NUCLEOTIDE SEQUENCE [LARGE SCALE GENOMIC DNA]</scope>
    <source>
        <strain evidence="2">JCA_2017</strain>
    </source>
</reference>
<evidence type="ECO:0000313" key="2">
    <source>
        <dbReference type="EMBL" id="RDX66713.1"/>
    </source>
</evidence>
<dbReference type="OrthoDB" id="1740909at2759"/>
<dbReference type="PANTHER" id="PTHR48475">
    <property type="entry name" value="RIBONUCLEASE H"/>
    <property type="match status" value="1"/>
</dbReference>
<protein>
    <recommendedName>
        <fullName evidence="1">RNase H type-1 domain-containing protein</fullName>
    </recommendedName>
</protein>
<evidence type="ECO:0000313" key="3">
    <source>
        <dbReference type="Proteomes" id="UP000257109"/>
    </source>
</evidence>
<dbReference type="Gene3D" id="3.30.420.10">
    <property type="entry name" value="Ribonuclease H-like superfamily/Ribonuclease H"/>
    <property type="match status" value="1"/>
</dbReference>
<feature type="domain" description="RNase H type-1" evidence="1">
    <location>
        <begin position="23"/>
        <end position="92"/>
    </location>
</feature>
<dbReference type="SUPFAM" id="SSF53098">
    <property type="entry name" value="Ribonuclease H-like"/>
    <property type="match status" value="1"/>
</dbReference>
<feature type="non-terminal residue" evidence="2">
    <location>
        <position position="1"/>
    </location>
</feature>
<dbReference type="Proteomes" id="UP000257109">
    <property type="component" value="Unassembled WGS sequence"/>
</dbReference>
<accession>A0A371EKY8</accession>
<organism evidence="2 3">
    <name type="scientific">Mucuna pruriens</name>
    <name type="common">Velvet bean</name>
    <name type="synonym">Dolichos pruriens</name>
    <dbReference type="NCBI Taxonomy" id="157652"/>
    <lineage>
        <taxon>Eukaryota</taxon>
        <taxon>Viridiplantae</taxon>
        <taxon>Streptophyta</taxon>
        <taxon>Embryophyta</taxon>
        <taxon>Tracheophyta</taxon>
        <taxon>Spermatophyta</taxon>
        <taxon>Magnoliopsida</taxon>
        <taxon>eudicotyledons</taxon>
        <taxon>Gunneridae</taxon>
        <taxon>Pentapetalae</taxon>
        <taxon>rosids</taxon>
        <taxon>fabids</taxon>
        <taxon>Fabales</taxon>
        <taxon>Fabaceae</taxon>
        <taxon>Papilionoideae</taxon>
        <taxon>50 kb inversion clade</taxon>
        <taxon>NPAAA clade</taxon>
        <taxon>indigoferoid/millettioid clade</taxon>
        <taxon>Phaseoleae</taxon>
        <taxon>Mucuna</taxon>
    </lineage>
</organism>
<sequence>MTARGSTTSEDNRWLLLVGGESNQAGSGAGIIFEGPNGVLIEQSLHFEFKASNNQVECEALLVGMKLEKELEAKVLTMKSNSKLVTSQMNREY</sequence>
<proteinExistence type="predicted"/>
<keyword evidence="3" id="KW-1185">Reference proteome</keyword>
<dbReference type="Pfam" id="PF13456">
    <property type="entry name" value="RVT_3"/>
    <property type="match status" value="1"/>
</dbReference>
<dbReference type="PANTHER" id="PTHR48475:SF2">
    <property type="entry name" value="RIBONUCLEASE H"/>
    <property type="match status" value="1"/>
</dbReference>
<dbReference type="InterPro" id="IPR012337">
    <property type="entry name" value="RNaseH-like_sf"/>
</dbReference>
<evidence type="ECO:0000259" key="1">
    <source>
        <dbReference type="Pfam" id="PF13456"/>
    </source>
</evidence>
<comment type="caution">
    <text evidence="2">The sequence shown here is derived from an EMBL/GenBank/DDBJ whole genome shotgun (WGS) entry which is preliminary data.</text>
</comment>
<gene>
    <name evidence="2" type="ORF">CR513_54489</name>
</gene>